<dbReference type="InterPro" id="IPR001567">
    <property type="entry name" value="Pept_M3A_M3B_dom"/>
</dbReference>
<evidence type="ECO:0000256" key="2">
    <source>
        <dbReference type="ARBA" id="ARBA00022670"/>
    </source>
</evidence>
<evidence type="ECO:0000256" key="3">
    <source>
        <dbReference type="ARBA" id="ARBA00022723"/>
    </source>
</evidence>
<evidence type="ECO:0000256" key="7">
    <source>
        <dbReference type="RuleBase" id="RU003435"/>
    </source>
</evidence>
<keyword evidence="4 7" id="KW-0378">Hydrolase</keyword>
<feature type="domain" description="Peptidase M3A/M3B catalytic" evidence="8">
    <location>
        <begin position="119"/>
        <end position="195"/>
    </location>
</feature>
<protein>
    <recommendedName>
        <fullName evidence="8">Peptidase M3A/M3B catalytic domain-containing protein</fullName>
    </recommendedName>
</protein>
<dbReference type="Proteomes" id="UP000428333">
    <property type="component" value="Linkage Group LG01"/>
</dbReference>
<reference evidence="9 10" key="1">
    <citation type="journal article" date="2019" name="Genome Biol. Evol.">
        <title>The Rhododendron genome and chromosomal organization provide insight into shared whole-genome duplications across the heath family (Ericaceae).</title>
        <authorList>
            <person name="Soza V.L."/>
            <person name="Lindsley D."/>
            <person name="Waalkes A."/>
            <person name="Ramage E."/>
            <person name="Patwardhan R.P."/>
            <person name="Burton J.N."/>
            <person name="Adey A."/>
            <person name="Kumar A."/>
            <person name="Qiu R."/>
            <person name="Shendure J."/>
            <person name="Hall B."/>
        </authorList>
    </citation>
    <scope>NUCLEOTIDE SEQUENCE [LARGE SCALE GENOMIC DNA]</scope>
    <source>
        <strain evidence="9">RSF 1966-606</strain>
    </source>
</reference>
<dbReference type="EMBL" id="QEFC01000079">
    <property type="protein sequence ID" value="KAE9466744.1"/>
    <property type="molecule type" value="Genomic_DNA"/>
</dbReference>
<keyword evidence="10" id="KW-1185">Reference proteome</keyword>
<dbReference type="PANTHER" id="PTHR11804:SF83">
    <property type="entry name" value="LD37516P"/>
    <property type="match status" value="1"/>
</dbReference>
<evidence type="ECO:0000256" key="4">
    <source>
        <dbReference type="ARBA" id="ARBA00022801"/>
    </source>
</evidence>
<dbReference type="Pfam" id="PF01432">
    <property type="entry name" value="Peptidase_M3"/>
    <property type="match status" value="1"/>
</dbReference>
<dbReference type="PANTHER" id="PTHR11804">
    <property type="entry name" value="PROTEASE M3 THIMET OLIGOPEPTIDASE-RELATED"/>
    <property type="match status" value="1"/>
</dbReference>
<comment type="caution">
    <text evidence="9">The sequence shown here is derived from an EMBL/GenBank/DDBJ whole genome shotgun (WGS) entry which is preliminary data.</text>
</comment>
<keyword evidence="2 7" id="KW-0645">Protease</keyword>
<dbReference type="SUPFAM" id="SSF55486">
    <property type="entry name" value="Metalloproteases ('zincins'), catalytic domain"/>
    <property type="match status" value="1"/>
</dbReference>
<comment type="similarity">
    <text evidence="1 7">Belongs to the peptidase M3 family.</text>
</comment>
<dbReference type="AlphaFoldDB" id="A0A6A4MHG5"/>
<evidence type="ECO:0000313" key="10">
    <source>
        <dbReference type="Proteomes" id="UP000428333"/>
    </source>
</evidence>
<evidence type="ECO:0000256" key="6">
    <source>
        <dbReference type="ARBA" id="ARBA00023049"/>
    </source>
</evidence>
<dbReference type="GO" id="GO:0004222">
    <property type="term" value="F:metalloendopeptidase activity"/>
    <property type="evidence" value="ECO:0007669"/>
    <property type="project" value="InterPro"/>
</dbReference>
<evidence type="ECO:0000313" key="9">
    <source>
        <dbReference type="EMBL" id="KAE9466744.1"/>
    </source>
</evidence>
<feature type="non-terminal residue" evidence="9">
    <location>
        <position position="1"/>
    </location>
</feature>
<organism evidence="9 10">
    <name type="scientific">Rhododendron williamsianum</name>
    <dbReference type="NCBI Taxonomy" id="262921"/>
    <lineage>
        <taxon>Eukaryota</taxon>
        <taxon>Viridiplantae</taxon>
        <taxon>Streptophyta</taxon>
        <taxon>Embryophyta</taxon>
        <taxon>Tracheophyta</taxon>
        <taxon>Spermatophyta</taxon>
        <taxon>Magnoliopsida</taxon>
        <taxon>eudicotyledons</taxon>
        <taxon>Gunneridae</taxon>
        <taxon>Pentapetalae</taxon>
        <taxon>asterids</taxon>
        <taxon>Ericales</taxon>
        <taxon>Ericaceae</taxon>
        <taxon>Ericoideae</taxon>
        <taxon>Rhodoreae</taxon>
        <taxon>Rhododendron</taxon>
    </lineage>
</organism>
<dbReference type="InterPro" id="IPR024077">
    <property type="entry name" value="Neurolysin/TOP_dom2"/>
</dbReference>
<dbReference type="OrthoDB" id="534666at2759"/>
<sequence>MSIAKHYETGETLPEDVYRKILAARTFRAGSLSLHPAPLHLRRLQVRRVLHSDKIWTGCLRDHCEIRLKDHTAATSGDDLFAACFVYPGQREAPVKPVTTSSAMGSECLRNDVVRYGFCGYAAGYYSYKWAEVLSADAFSAFEDAGLNDEKAVKETGHRFRETILALGGGKAPLEVFVEFRGREPSPEALLRHNGLLPVSTSA</sequence>
<dbReference type="GO" id="GO:0006518">
    <property type="term" value="P:peptide metabolic process"/>
    <property type="evidence" value="ECO:0007669"/>
    <property type="project" value="TreeGrafter"/>
</dbReference>
<comment type="cofactor">
    <cofactor evidence="7">
        <name>Zn(2+)</name>
        <dbReference type="ChEBI" id="CHEBI:29105"/>
    </cofactor>
    <text evidence="7">Binds 1 zinc ion.</text>
</comment>
<keyword evidence="3 7" id="KW-0479">Metal-binding</keyword>
<dbReference type="Gene3D" id="1.10.1370.10">
    <property type="entry name" value="Neurolysin, domain 3"/>
    <property type="match status" value="1"/>
</dbReference>
<evidence type="ECO:0000256" key="5">
    <source>
        <dbReference type="ARBA" id="ARBA00022833"/>
    </source>
</evidence>
<dbReference type="InterPro" id="IPR045090">
    <property type="entry name" value="Pept_M3A_M3B"/>
</dbReference>
<gene>
    <name evidence="9" type="ORF">C3L33_01350</name>
</gene>
<keyword evidence="5 7" id="KW-0862">Zinc</keyword>
<accession>A0A6A4MHG5</accession>
<evidence type="ECO:0000259" key="8">
    <source>
        <dbReference type="Pfam" id="PF01432"/>
    </source>
</evidence>
<evidence type="ECO:0000256" key="1">
    <source>
        <dbReference type="ARBA" id="ARBA00006040"/>
    </source>
</evidence>
<dbReference type="GO" id="GO:0006508">
    <property type="term" value="P:proteolysis"/>
    <property type="evidence" value="ECO:0007669"/>
    <property type="project" value="UniProtKB-KW"/>
</dbReference>
<proteinExistence type="inferred from homology"/>
<name>A0A6A4MHG5_9ERIC</name>
<keyword evidence="6 7" id="KW-0482">Metalloprotease</keyword>
<dbReference type="GO" id="GO:0046872">
    <property type="term" value="F:metal ion binding"/>
    <property type="evidence" value="ECO:0007669"/>
    <property type="project" value="UniProtKB-UniRule"/>
</dbReference>